<comment type="caution">
    <text evidence="5">The sequence shown here is derived from an EMBL/GenBank/DDBJ whole genome shotgun (WGS) entry which is preliminary data.</text>
</comment>
<dbReference type="Pfam" id="PF07064">
    <property type="entry name" value="RIC1"/>
    <property type="match status" value="1"/>
</dbReference>
<dbReference type="Proteomes" id="UP001138500">
    <property type="component" value="Unassembled WGS sequence"/>
</dbReference>
<reference evidence="5 6" key="1">
    <citation type="journal article" date="2018" name="IMA Fungus">
        <title>IMA Genome-F 10: Nine draft genome sequences of Claviceps purpurea s.lat., including C. arundinis, C. humidiphila, and C. cf. spartinae, pseudomolecules for the pitch canker pathogen Fusarium circinatum, draft genome of Davidsoniella eucalypti, Grosmannia galeiformis, Quambalaria eucalypti, and Teratosphaeria destructans.</title>
        <authorList>
            <person name="Wingfield B.D."/>
            <person name="Liu M."/>
            <person name="Nguyen H.D."/>
            <person name="Lane F.A."/>
            <person name="Morgan S.W."/>
            <person name="De Vos L."/>
            <person name="Wilken P.M."/>
            <person name="Duong T.A."/>
            <person name="Aylward J."/>
            <person name="Coetzee M.P."/>
            <person name="Dadej K."/>
            <person name="De Beer Z.W."/>
            <person name="Findlay W."/>
            <person name="Havenga M."/>
            <person name="Kolarik M."/>
            <person name="Menzies J.G."/>
            <person name="Naidoo K."/>
            <person name="Pochopski O."/>
            <person name="Shoukouhi P."/>
            <person name="Santana Q.C."/>
            <person name="Seifert K.A."/>
            <person name="Soal N."/>
            <person name="Steenkamp E.T."/>
            <person name="Tatham C.T."/>
            <person name="van der Nest M.A."/>
            <person name="Wingfield M.J."/>
        </authorList>
    </citation>
    <scope>NUCLEOTIDE SEQUENCE [LARGE SCALE GENOMIC DNA]</scope>
    <source>
        <strain evidence="5">CMW44962</strain>
    </source>
</reference>
<reference evidence="5 6" key="2">
    <citation type="journal article" date="2021" name="Curr. Genet.">
        <title>Genetic response to nitrogen starvation in the aggressive Eucalyptus foliar pathogen Teratosphaeria destructans.</title>
        <authorList>
            <person name="Havenga M."/>
            <person name="Wingfield B.D."/>
            <person name="Wingfield M.J."/>
            <person name="Dreyer L.L."/>
            <person name="Roets F."/>
            <person name="Aylward J."/>
        </authorList>
    </citation>
    <scope>NUCLEOTIDE SEQUENCE [LARGE SCALE GENOMIC DNA]</scope>
    <source>
        <strain evidence="5">CMW44962</strain>
    </source>
</reference>
<evidence type="ECO:0000256" key="1">
    <source>
        <dbReference type="ARBA" id="ARBA00004370"/>
    </source>
</evidence>
<dbReference type="PANTHER" id="PTHR22746">
    <property type="entry name" value="RAB6A-GEF COMPLEX PARTNER PROTEIN 1"/>
    <property type="match status" value="1"/>
</dbReference>
<sequence length="1061" mass="115611">MYWPIGAPKVYALNKHATPAANTGSSDDGAENGNADQLSAVSPDGSYSLATQQAVNGDGHAKPKGQAREDDILAATISRGGRIFATITRSSLTVWQTKPTVALAAVVRSATSMKAYGPSTALHLRPDGLIIVVQTALGYLITYTLATDQQALVYQTQLAPSARHTRKDSVDGYNPYRRSSAAAGYVVPGEQEGIREVHLRFRMVIRIDAGINKTMALDEELLVTTQRPAAVQCIRWSAEAGAAQTQTELLSKMPWLLEPCAVVEMVHDRPMNLACWLTSDGRAYAVQRNSGRLAQTGNQSGLFNGFCFRETTAAEPAAVKLAINARFSLIAVGCKDGSIEVFVVKDYTGNIPRSHRVAAPNSTTDSGRLQYISYSPDGYCLFAGYQKGWAMWTVYGKPTASSFGVNRSMSEANDEQWLHGVEDGFWSGAGCELVLLSSQRDRLSVVQMARNAATGCMLPANVSQGLLHSSDSIITYGGHGISDLTALPADATLWRSVQVPNHYLVNQWPIKLAAISPDGKYAAVAGRRGLAHYSISSGRWKSFDDPEAEQSFAVRGGMCWHQHFLIAAVDAGGRHQIRIFSREKALERVMYTEQLEAPVLLATVSGSDSLLVYTHDNVLLHYIIVINGSSSIKLVQVGQIGFHGIIRAPPRVRAISWILPENQLEHGDPSQDVATASVIFLVDGKLVLLQPSQNEHGDLKYDMRVIAKNVEYYILMRDQPAAMAELKVPPGAQPVGTPNGFTISGPLGHSLRDSLWYIDGDAYHVWSDVQDVLASAPADLGRELPPAVRIPMDFCPVSVMVSKGIVHGLDADLAQRRDVNFSFFRLATRTQLFLPQLLRYHLSEYNSPAALHLASSYQHLPYFAHALEVLLHDVLDSEVDNPPSPPETALLPTVISFLSSFSSYLDIIVNCTRKTELRSWRTLFTHLPPVLELFEMSLTQGRLKTASGYLLVLHTFEADSFQVHEFARLLQQASVEQEWDLCAEVARFLVGIDASGQTLVAALEEAGLRGTTNGSLADALASGGDNKSLSAKNEGRQNHAEAQSRANGTALVESDYFSLPR</sequence>
<dbReference type="GO" id="GO:0042147">
    <property type="term" value="P:retrograde transport, endosome to Golgi"/>
    <property type="evidence" value="ECO:0007669"/>
    <property type="project" value="TreeGrafter"/>
</dbReference>
<dbReference type="EMBL" id="RIBY02000957">
    <property type="protein sequence ID" value="KAH9835085.1"/>
    <property type="molecule type" value="Genomic_DNA"/>
</dbReference>
<keyword evidence="2" id="KW-0472">Membrane</keyword>
<dbReference type="PANTHER" id="PTHR22746:SF10">
    <property type="entry name" value="GUANINE NUCLEOTIDE EXCHANGE FACTOR SUBUNIT RIC1"/>
    <property type="match status" value="1"/>
</dbReference>
<feature type="region of interest" description="Disordered" evidence="3">
    <location>
        <begin position="18"/>
        <end position="42"/>
    </location>
</feature>
<evidence type="ECO:0000256" key="2">
    <source>
        <dbReference type="ARBA" id="ARBA00023136"/>
    </source>
</evidence>
<protein>
    <submittedName>
        <fullName evidence="5">Guanine nucleotide exchange factor subunit ric1</fullName>
    </submittedName>
</protein>
<organism evidence="5 6">
    <name type="scientific">Teratosphaeria destructans</name>
    <dbReference type="NCBI Taxonomy" id="418781"/>
    <lineage>
        <taxon>Eukaryota</taxon>
        <taxon>Fungi</taxon>
        <taxon>Dikarya</taxon>
        <taxon>Ascomycota</taxon>
        <taxon>Pezizomycotina</taxon>
        <taxon>Dothideomycetes</taxon>
        <taxon>Dothideomycetidae</taxon>
        <taxon>Mycosphaerellales</taxon>
        <taxon>Teratosphaeriaceae</taxon>
        <taxon>Teratosphaeria</taxon>
    </lineage>
</organism>
<feature type="domain" description="RIC1 C-terminal alpha solenoid region" evidence="4">
    <location>
        <begin position="835"/>
        <end position="1007"/>
    </location>
</feature>
<dbReference type="GO" id="GO:0000139">
    <property type="term" value="C:Golgi membrane"/>
    <property type="evidence" value="ECO:0007669"/>
    <property type="project" value="TreeGrafter"/>
</dbReference>
<comment type="subcellular location">
    <subcellularLocation>
        <location evidence="1">Membrane</location>
    </subcellularLocation>
</comment>
<dbReference type="GO" id="GO:0034066">
    <property type="term" value="C:Ric1-Rgp1 guanyl-nucleotide exchange factor complex"/>
    <property type="evidence" value="ECO:0007669"/>
    <property type="project" value="InterPro"/>
</dbReference>
<dbReference type="GO" id="GO:0005829">
    <property type="term" value="C:cytosol"/>
    <property type="evidence" value="ECO:0007669"/>
    <property type="project" value="TreeGrafter"/>
</dbReference>
<dbReference type="GO" id="GO:0006886">
    <property type="term" value="P:intracellular protein transport"/>
    <property type="evidence" value="ECO:0007669"/>
    <property type="project" value="InterPro"/>
</dbReference>
<dbReference type="OrthoDB" id="67540at2759"/>
<evidence type="ECO:0000256" key="3">
    <source>
        <dbReference type="SAM" id="MobiDB-lite"/>
    </source>
</evidence>
<name>A0A9W7SWR3_9PEZI</name>
<dbReference type="AlphaFoldDB" id="A0A9W7SWR3"/>
<keyword evidence="6" id="KW-1185">Reference proteome</keyword>
<evidence type="ECO:0000313" key="6">
    <source>
        <dbReference type="Proteomes" id="UP001138500"/>
    </source>
</evidence>
<evidence type="ECO:0000259" key="4">
    <source>
        <dbReference type="Pfam" id="PF07064"/>
    </source>
</evidence>
<evidence type="ECO:0000313" key="5">
    <source>
        <dbReference type="EMBL" id="KAH9835085.1"/>
    </source>
</evidence>
<dbReference type="Pfam" id="PF25440">
    <property type="entry name" value="Beta-prop_RIC1_2nd"/>
    <property type="match status" value="1"/>
</dbReference>
<proteinExistence type="predicted"/>
<accession>A0A9W7SWR3</accession>
<dbReference type="InterPro" id="IPR040096">
    <property type="entry name" value="Ric1"/>
</dbReference>
<dbReference type="InterPro" id="IPR009771">
    <property type="entry name" value="RIC1_C"/>
</dbReference>
<gene>
    <name evidence="5" type="ORF">Tdes44962_MAKER08587</name>
</gene>
<dbReference type="SUPFAM" id="SSF69322">
    <property type="entry name" value="Tricorn protease domain 2"/>
    <property type="match status" value="1"/>
</dbReference>